<dbReference type="Gene3D" id="2.160.20.10">
    <property type="entry name" value="Single-stranded right-handed beta-helix, Pectin lyase-like"/>
    <property type="match status" value="1"/>
</dbReference>
<accession>A0A3A8Q568</accession>
<dbReference type="Proteomes" id="UP000267003">
    <property type="component" value="Unassembled WGS sequence"/>
</dbReference>
<dbReference type="InterPro" id="IPR012334">
    <property type="entry name" value="Pectin_lyas_fold"/>
</dbReference>
<dbReference type="InterPro" id="IPR011050">
    <property type="entry name" value="Pectin_lyase_fold/virulence"/>
</dbReference>
<evidence type="ECO:0000313" key="2">
    <source>
        <dbReference type="EMBL" id="RKH58424.1"/>
    </source>
</evidence>
<dbReference type="SUPFAM" id="SSF51126">
    <property type="entry name" value="Pectin lyase-like"/>
    <property type="match status" value="1"/>
</dbReference>
<sequence>MRLRIPCAALPSPGSQTMHLSGVLSGEPRRGLALMAGLGLMMLASPAHAAVSHLYVATTGNDSTGNGSSGSPYKTILRASQAATPGAIIHVAPGTYSASFLTTKSGTATDRIRYVSETDPATGARARIVPPNTTATTGIVWENRGAYVDIDGFEFDGTGTKMPNALLNQGSYVTISNNHVHHIANGSNQPCNSGGGSGINIVDTAIPGLMTGTVVTRNKVHDIGYNCKYIQNIYISTRATVTNNLSYNNTAGAGIHLWHDAHEVVIANNTIYNTWMGIIVGGGNYYEYSGPADYVDVSNNIVVNNDYGISLQGATGSHNTYTNNLVYQNTHYHFSPGANHTGTVIAPPQFVNAAGGDFHLAPGSLAINAGSPAFAPSVDLDGNPRPVDGLHDIGAYEYGGSTPGQVLTFWEKDSVAGPTSGYWFKQALVNGVVVWESDVTADGTAWQSHSVAINPTGASFNLQFRLISKAGVSNYPISVNIDDVAINGVTVTNAGFETATGWTYAETKTAFTGSFDTGAFHGGAASYKLFYPGATLSAAGDNSTVSQTLQN</sequence>
<name>A0A3A8Q568_9BACT</name>
<dbReference type="EMBL" id="RAWK01000210">
    <property type="protein sequence ID" value="RKH58424.1"/>
    <property type="molecule type" value="Genomic_DNA"/>
</dbReference>
<organism evidence="2 3">
    <name type="scientific">Corallococcus aberystwythensis</name>
    <dbReference type="NCBI Taxonomy" id="2316722"/>
    <lineage>
        <taxon>Bacteria</taxon>
        <taxon>Pseudomonadati</taxon>
        <taxon>Myxococcota</taxon>
        <taxon>Myxococcia</taxon>
        <taxon>Myxococcales</taxon>
        <taxon>Cystobacterineae</taxon>
        <taxon>Myxococcaceae</taxon>
        <taxon>Corallococcus</taxon>
    </lineage>
</organism>
<feature type="domain" description="DUF1565" evidence="1">
    <location>
        <begin position="59"/>
        <end position="99"/>
    </location>
</feature>
<evidence type="ECO:0000259" key="1">
    <source>
        <dbReference type="Pfam" id="PF07602"/>
    </source>
</evidence>
<comment type="caution">
    <text evidence="2">The sequence shown here is derived from an EMBL/GenBank/DDBJ whole genome shotgun (WGS) entry which is preliminary data.</text>
</comment>
<dbReference type="Pfam" id="PF07602">
    <property type="entry name" value="DUF1565"/>
    <property type="match status" value="1"/>
</dbReference>
<dbReference type="AlphaFoldDB" id="A0A3A8Q568"/>
<gene>
    <name evidence="2" type="ORF">D7W81_29165</name>
</gene>
<dbReference type="SMART" id="SM00710">
    <property type="entry name" value="PbH1"/>
    <property type="match status" value="6"/>
</dbReference>
<dbReference type="InterPro" id="IPR059226">
    <property type="entry name" value="Choice_anch_Q_dom"/>
</dbReference>
<proteinExistence type="predicted"/>
<dbReference type="InterPro" id="IPR011459">
    <property type="entry name" value="DUF1565"/>
</dbReference>
<dbReference type="NCBIfam" id="NF041518">
    <property type="entry name" value="choice_anch_Q"/>
    <property type="match status" value="1"/>
</dbReference>
<keyword evidence="3" id="KW-1185">Reference proteome</keyword>
<reference evidence="3" key="1">
    <citation type="submission" date="2018-09" db="EMBL/GenBank/DDBJ databases">
        <authorList>
            <person name="Livingstone P.G."/>
            <person name="Whitworth D.E."/>
        </authorList>
    </citation>
    <scope>NUCLEOTIDE SEQUENCE [LARGE SCALE GENOMIC DNA]</scope>
    <source>
        <strain evidence="3">AB050A</strain>
    </source>
</reference>
<dbReference type="InterPro" id="IPR006626">
    <property type="entry name" value="PbH1"/>
</dbReference>
<evidence type="ECO:0000313" key="3">
    <source>
        <dbReference type="Proteomes" id="UP000267003"/>
    </source>
</evidence>
<protein>
    <submittedName>
        <fullName evidence="2">DUF1565 domain-containing protein</fullName>
    </submittedName>
</protein>